<evidence type="ECO:0000256" key="4">
    <source>
        <dbReference type="ARBA" id="ARBA00023002"/>
    </source>
</evidence>
<evidence type="ECO:0000256" key="2">
    <source>
        <dbReference type="ARBA" id="ARBA00022630"/>
    </source>
</evidence>
<organism evidence="8 9">
    <name type="scientific">Gonapodya prolifera (strain JEL478)</name>
    <name type="common">Monoblepharis prolifera</name>
    <dbReference type="NCBI Taxonomy" id="1344416"/>
    <lineage>
        <taxon>Eukaryota</taxon>
        <taxon>Fungi</taxon>
        <taxon>Fungi incertae sedis</taxon>
        <taxon>Chytridiomycota</taxon>
        <taxon>Chytridiomycota incertae sedis</taxon>
        <taxon>Monoblepharidomycetes</taxon>
        <taxon>Monoblepharidales</taxon>
        <taxon>Gonapodyaceae</taxon>
        <taxon>Gonapodya</taxon>
    </lineage>
</organism>
<sequence length="162" mass="18112">MGPERLRMCHHHALHPHHPATDLRHGKPRHRKGNCVLIGDAMHAVVPFIGQGANISLEDVDVLAHLLTRFRDDPWTAFTTFERLRIPRVRKIAQAARTQGERQYATSWVGAAIGQWVLWGMAKWASWWGQNLSPEEFLGYDGVVEVDRAVKDGAPSPVAAAS</sequence>
<feature type="compositionally biased region" description="Basic residues" evidence="6">
    <location>
        <begin position="8"/>
        <end position="18"/>
    </location>
</feature>
<reference evidence="8 9" key="1">
    <citation type="journal article" date="2015" name="Genome Biol. Evol.">
        <title>Phylogenomic analyses indicate that early fungi evolved digesting cell walls of algal ancestors of land plants.</title>
        <authorList>
            <person name="Chang Y."/>
            <person name="Wang S."/>
            <person name="Sekimoto S."/>
            <person name="Aerts A.L."/>
            <person name="Choi C."/>
            <person name="Clum A."/>
            <person name="LaButti K.M."/>
            <person name="Lindquist E.A."/>
            <person name="Yee Ngan C."/>
            <person name="Ohm R.A."/>
            <person name="Salamov A.A."/>
            <person name="Grigoriev I.V."/>
            <person name="Spatafora J.W."/>
            <person name="Berbee M.L."/>
        </authorList>
    </citation>
    <scope>NUCLEOTIDE SEQUENCE [LARGE SCALE GENOMIC DNA]</scope>
    <source>
        <strain evidence="8 9">JEL478</strain>
    </source>
</reference>
<dbReference type="Gene3D" id="3.50.50.60">
    <property type="entry name" value="FAD/NAD(P)-binding domain"/>
    <property type="match status" value="1"/>
</dbReference>
<name>A0A139AHW4_GONPJ</name>
<evidence type="ECO:0000313" key="9">
    <source>
        <dbReference type="Proteomes" id="UP000070544"/>
    </source>
</evidence>
<evidence type="ECO:0000256" key="1">
    <source>
        <dbReference type="ARBA" id="ARBA00007992"/>
    </source>
</evidence>
<dbReference type="AlphaFoldDB" id="A0A139AHW4"/>
<dbReference type="OrthoDB" id="2111603at2759"/>
<dbReference type="GO" id="GO:0004497">
    <property type="term" value="F:monooxygenase activity"/>
    <property type="evidence" value="ECO:0007669"/>
    <property type="project" value="UniProtKB-KW"/>
</dbReference>
<keyword evidence="2" id="KW-0285">Flavoprotein</keyword>
<comment type="similarity">
    <text evidence="1">Belongs to the paxM FAD-dependent monooxygenase family.</text>
</comment>
<evidence type="ECO:0000256" key="3">
    <source>
        <dbReference type="ARBA" id="ARBA00022827"/>
    </source>
</evidence>
<dbReference type="GO" id="GO:0071949">
    <property type="term" value="F:FAD binding"/>
    <property type="evidence" value="ECO:0007669"/>
    <property type="project" value="InterPro"/>
</dbReference>
<feature type="domain" description="FAD-binding" evidence="7">
    <location>
        <begin position="29"/>
        <end position="70"/>
    </location>
</feature>
<dbReference type="SUPFAM" id="SSF51905">
    <property type="entry name" value="FAD/NAD(P)-binding domain"/>
    <property type="match status" value="1"/>
</dbReference>
<dbReference type="PANTHER" id="PTHR13789:SF309">
    <property type="entry name" value="PUTATIVE (AFU_ORTHOLOGUE AFUA_6G14510)-RELATED"/>
    <property type="match status" value="1"/>
</dbReference>
<dbReference type="InterPro" id="IPR050493">
    <property type="entry name" value="FAD-dep_Monooxygenase_BioMet"/>
</dbReference>
<feature type="region of interest" description="Disordered" evidence="6">
    <location>
        <begin position="1"/>
        <end position="28"/>
    </location>
</feature>
<dbReference type="Proteomes" id="UP000070544">
    <property type="component" value="Unassembled WGS sequence"/>
</dbReference>
<dbReference type="Pfam" id="PF01494">
    <property type="entry name" value="FAD_binding_3"/>
    <property type="match status" value="1"/>
</dbReference>
<evidence type="ECO:0000259" key="7">
    <source>
        <dbReference type="Pfam" id="PF01494"/>
    </source>
</evidence>
<dbReference type="PANTHER" id="PTHR13789">
    <property type="entry name" value="MONOOXYGENASE"/>
    <property type="match status" value="1"/>
</dbReference>
<dbReference type="STRING" id="1344416.A0A139AHW4"/>
<dbReference type="PRINTS" id="PR00420">
    <property type="entry name" value="RNGMNOXGNASE"/>
</dbReference>
<keyword evidence="3" id="KW-0274">FAD</keyword>
<keyword evidence="4" id="KW-0560">Oxidoreductase</keyword>
<evidence type="ECO:0000313" key="8">
    <source>
        <dbReference type="EMBL" id="KXS16406.1"/>
    </source>
</evidence>
<keyword evidence="9" id="KW-1185">Reference proteome</keyword>
<gene>
    <name evidence="8" type="ORF">M427DRAFT_290370</name>
</gene>
<protein>
    <recommendedName>
        <fullName evidence="7">FAD-binding domain-containing protein</fullName>
    </recommendedName>
</protein>
<accession>A0A139AHW4</accession>
<keyword evidence="5" id="KW-0503">Monooxygenase</keyword>
<proteinExistence type="inferred from homology"/>
<dbReference type="EMBL" id="KQ965752">
    <property type="protein sequence ID" value="KXS16406.1"/>
    <property type="molecule type" value="Genomic_DNA"/>
</dbReference>
<evidence type="ECO:0000256" key="5">
    <source>
        <dbReference type="ARBA" id="ARBA00023033"/>
    </source>
</evidence>
<evidence type="ECO:0000256" key="6">
    <source>
        <dbReference type="SAM" id="MobiDB-lite"/>
    </source>
</evidence>
<dbReference type="InterPro" id="IPR002938">
    <property type="entry name" value="FAD-bd"/>
</dbReference>
<dbReference type="InterPro" id="IPR036188">
    <property type="entry name" value="FAD/NAD-bd_sf"/>
</dbReference>